<gene>
    <name evidence="3" type="ORF">RSDT_0595</name>
</gene>
<dbReference type="EMBL" id="AP017368">
    <property type="protein sequence ID" value="BAV92107.1"/>
    <property type="molecule type" value="Genomic_DNA"/>
</dbReference>
<dbReference type="AlphaFoldDB" id="A0A1J1E2K8"/>
<evidence type="ECO:0008006" key="5">
    <source>
        <dbReference type="Google" id="ProtNLM"/>
    </source>
</evidence>
<sequence>MKTLLLPICLSVLLFLAACRPDNEDDRAQQQTWQPAHVQSSPHAPAPEAEPLLSPAEKAQAAALVDFYNTAASLLAEEPYTLPDALLNNAHAYLQTWRLEPAPRVYASARETAAGRLAPPPEMFTADVRRQLLQYVNLMGAALETMPADYRLLEKYVRNDSIRDDNARGNKIITRLEMTHTAFINARDAFLTTTAGMAAQAEATLLRNNPLKRQIVESRKIFSLFKTAAALLKQEPPDKGALLRVHEDIETALTAAGRSPFQGDTKTERGFRTFLKEAAIFPKELAQGFSEGFHSRIRHNLNTASHNSRKTYNAFVRTANRE</sequence>
<evidence type="ECO:0000256" key="1">
    <source>
        <dbReference type="SAM" id="MobiDB-lite"/>
    </source>
</evidence>
<accession>A0A1J1E2K8</accession>
<feature type="compositionally biased region" description="Low complexity" evidence="1">
    <location>
        <begin position="40"/>
        <end position="53"/>
    </location>
</feature>
<keyword evidence="2" id="KW-0732">Signal</keyword>
<organism evidence="3 4">
    <name type="scientific">Candidatus Desulfovibrio trichonymphae</name>
    <dbReference type="NCBI Taxonomy" id="1725232"/>
    <lineage>
        <taxon>Bacteria</taxon>
        <taxon>Pseudomonadati</taxon>
        <taxon>Thermodesulfobacteriota</taxon>
        <taxon>Desulfovibrionia</taxon>
        <taxon>Desulfovibrionales</taxon>
        <taxon>Desulfovibrionaceae</taxon>
        <taxon>Desulfovibrio</taxon>
    </lineage>
</organism>
<evidence type="ECO:0000313" key="3">
    <source>
        <dbReference type="EMBL" id="BAV92107.1"/>
    </source>
</evidence>
<dbReference type="OrthoDB" id="5457795at2"/>
<dbReference type="KEGG" id="dtr:RSDT_0595"/>
<name>A0A1J1E2K8_9BACT</name>
<evidence type="ECO:0000256" key="2">
    <source>
        <dbReference type="SAM" id="SignalP"/>
    </source>
</evidence>
<dbReference type="RefSeq" id="WP_096399623.1">
    <property type="nucleotide sequence ID" value="NZ_AP017368.1"/>
</dbReference>
<feature type="signal peptide" evidence="2">
    <location>
        <begin position="1"/>
        <end position="17"/>
    </location>
</feature>
<dbReference type="Proteomes" id="UP000242645">
    <property type="component" value="Chromosome"/>
</dbReference>
<keyword evidence="4" id="KW-1185">Reference proteome</keyword>
<feature type="compositionally biased region" description="Polar residues" evidence="1">
    <location>
        <begin position="29"/>
        <end position="39"/>
    </location>
</feature>
<proteinExistence type="predicted"/>
<evidence type="ECO:0000313" key="4">
    <source>
        <dbReference type="Proteomes" id="UP000242645"/>
    </source>
</evidence>
<feature type="chain" id="PRO_5009618659" description="DUF3829 domain-containing protein" evidence="2">
    <location>
        <begin position="18"/>
        <end position="322"/>
    </location>
</feature>
<dbReference type="PROSITE" id="PS51257">
    <property type="entry name" value="PROKAR_LIPOPROTEIN"/>
    <property type="match status" value="1"/>
</dbReference>
<protein>
    <recommendedName>
        <fullName evidence="5">DUF3829 domain-containing protein</fullName>
    </recommendedName>
</protein>
<reference evidence="3 4" key="1">
    <citation type="journal article" date="2017" name="ISME J.">
        <title>Genome of 'Ca. Desulfovibrio trichonymphae', an H2-oxidizing bacterium in a tripartite symbiotic system within a protist cell in the termite gut.</title>
        <authorList>
            <person name="Kuwahara H."/>
            <person name="Yuki M."/>
            <person name="Izawa K."/>
            <person name="Ohkuma M."/>
            <person name="Hongoh Y."/>
        </authorList>
    </citation>
    <scope>NUCLEOTIDE SEQUENCE [LARGE SCALE GENOMIC DNA]</scope>
    <source>
        <strain evidence="3 4">Rs-N31</strain>
    </source>
</reference>
<dbReference type="Gene3D" id="1.20.120.930">
    <property type="entry name" value="Uncharacterised protein PF12889, N-terminal DUF3829"/>
    <property type="match status" value="1"/>
</dbReference>
<feature type="region of interest" description="Disordered" evidence="1">
    <location>
        <begin position="26"/>
        <end position="53"/>
    </location>
</feature>